<evidence type="ECO:0000313" key="2">
    <source>
        <dbReference type="EMBL" id="GAA5022556.1"/>
    </source>
</evidence>
<dbReference type="Gene3D" id="3.40.50.1820">
    <property type="entry name" value="alpha/beta hydrolase"/>
    <property type="match status" value="1"/>
</dbReference>
<dbReference type="InterPro" id="IPR000073">
    <property type="entry name" value="AB_hydrolase_1"/>
</dbReference>
<accession>A0ABP9J8T0</accession>
<evidence type="ECO:0000313" key="3">
    <source>
        <dbReference type="Proteomes" id="UP001500427"/>
    </source>
</evidence>
<dbReference type="PANTHER" id="PTHR37946">
    <property type="entry name" value="SLL1969 PROTEIN"/>
    <property type="match status" value="1"/>
</dbReference>
<name>A0ABP9J8T0_9MICO</name>
<reference evidence="3" key="1">
    <citation type="journal article" date="2019" name="Int. J. Syst. Evol. Microbiol.">
        <title>The Global Catalogue of Microorganisms (GCM) 10K type strain sequencing project: providing services to taxonomists for standard genome sequencing and annotation.</title>
        <authorList>
            <consortium name="The Broad Institute Genomics Platform"/>
            <consortium name="The Broad Institute Genome Sequencing Center for Infectious Disease"/>
            <person name="Wu L."/>
            <person name="Ma J."/>
        </authorList>
    </citation>
    <scope>NUCLEOTIDE SEQUENCE [LARGE SCALE GENOMIC DNA]</scope>
    <source>
        <strain evidence="3">JCM 17687</strain>
    </source>
</reference>
<keyword evidence="3" id="KW-1185">Reference proteome</keyword>
<proteinExistence type="predicted"/>
<sequence>MTPTGLAGAAVEATWMGLHLGLYPLGLLGSRASDRRSGYRLEHLPPTQRGLAIQDVEAAETPILLVHGMVDNRSIFTVLRRGLVRRGFGRIETINYSILTGDVRAAAADLGAEVERIVEETGYERIHVIGHSMGGLIARYYVTRLGGDQHVHTLVTLGTPHQGSYLAYTWNNTLTRQLRPGSALMEELAGPVADCRTRFIVYWSDLDQVVVPQRNARLDHEDLDVHHVGLQGVGHMSLPIIRSVVHGISTALAHLDTTGATVTRGVSPLRGRRASGGRPAGSSG</sequence>
<dbReference type="SUPFAM" id="SSF53474">
    <property type="entry name" value="alpha/beta-Hydrolases"/>
    <property type="match status" value="1"/>
</dbReference>
<dbReference type="Proteomes" id="UP001500427">
    <property type="component" value="Unassembled WGS sequence"/>
</dbReference>
<evidence type="ECO:0000259" key="1">
    <source>
        <dbReference type="Pfam" id="PF00561"/>
    </source>
</evidence>
<organism evidence="2 3">
    <name type="scientific">Terrabacter aeriphilus</name>
    <dbReference type="NCBI Taxonomy" id="515662"/>
    <lineage>
        <taxon>Bacteria</taxon>
        <taxon>Bacillati</taxon>
        <taxon>Actinomycetota</taxon>
        <taxon>Actinomycetes</taxon>
        <taxon>Micrococcales</taxon>
        <taxon>Intrasporangiaceae</taxon>
        <taxon>Terrabacter</taxon>
    </lineage>
</organism>
<feature type="domain" description="AB hydrolase-1" evidence="1">
    <location>
        <begin position="62"/>
        <end position="172"/>
    </location>
</feature>
<keyword evidence="2" id="KW-0378">Hydrolase</keyword>
<protein>
    <submittedName>
        <fullName evidence="2">Alpha/beta fold hydrolase</fullName>
    </submittedName>
</protein>
<dbReference type="Pfam" id="PF00561">
    <property type="entry name" value="Abhydrolase_1"/>
    <property type="match status" value="1"/>
</dbReference>
<comment type="caution">
    <text evidence="2">The sequence shown here is derived from an EMBL/GenBank/DDBJ whole genome shotgun (WGS) entry which is preliminary data.</text>
</comment>
<dbReference type="PANTHER" id="PTHR37946:SF1">
    <property type="entry name" value="SLL1969 PROTEIN"/>
    <property type="match status" value="1"/>
</dbReference>
<dbReference type="GO" id="GO:0016787">
    <property type="term" value="F:hydrolase activity"/>
    <property type="evidence" value="ECO:0007669"/>
    <property type="project" value="UniProtKB-KW"/>
</dbReference>
<dbReference type="EMBL" id="BAABIW010000009">
    <property type="protein sequence ID" value="GAA5022556.1"/>
    <property type="molecule type" value="Genomic_DNA"/>
</dbReference>
<dbReference type="InterPro" id="IPR029058">
    <property type="entry name" value="AB_hydrolase_fold"/>
</dbReference>
<gene>
    <name evidence="2" type="ORF">GCM10023258_12960</name>
</gene>